<comment type="caution">
    <text evidence="1">The sequence shown here is derived from an EMBL/GenBank/DDBJ whole genome shotgun (WGS) entry which is preliminary data.</text>
</comment>
<keyword evidence="2" id="KW-1185">Reference proteome</keyword>
<dbReference type="RefSeq" id="WP_179634955.1">
    <property type="nucleotide sequence ID" value="NZ_JACCFH010000001.1"/>
</dbReference>
<reference evidence="1 2" key="1">
    <citation type="submission" date="2020-07" db="EMBL/GenBank/DDBJ databases">
        <title>Genomic Encyclopedia of Archaeal and Bacterial Type Strains, Phase II (KMG-II): from individual species to whole genera.</title>
        <authorList>
            <person name="Goeker M."/>
        </authorList>
    </citation>
    <scope>NUCLEOTIDE SEQUENCE [LARGE SCALE GENOMIC DNA]</scope>
    <source>
        <strain evidence="1 2">DSM 21226</strain>
    </source>
</reference>
<accession>A0A7Y9R264</accession>
<dbReference type="AlphaFoldDB" id="A0A7Y9R264"/>
<dbReference type="Proteomes" id="UP000518288">
    <property type="component" value="Unassembled WGS sequence"/>
</dbReference>
<gene>
    <name evidence="1" type="ORF">BDD16_003270</name>
</gene>
<dbReference type="EMBL" id="JACCFH010000001">
    <property type="protein sequence ID" value="NYG34284.1"/>
    <property type="molecule type" value="Genomic_DNA"/>
</dbReference>
<name>A0A7Y9R264_9BURK</name>
<protein>
    <submittedName>
        <fullName evidence="1">Uncharacterized protein</fullName>
    </submittedName>
</protein>
<sequence length="160" mass="17662">MPTPKPKTAETNFREAFERLKSGVPKVLPAGTPVSQNNVAKEAGCDPSALRKARFPGLVEEIQDYLATHGHERPTSERQRLLKARQVSRGKTETIASLKVQRDDAVSRLVEADEVIGSLTLRVRDLEARLESLQPRASIMPVAAAKPKAILRAMDIMDQK</sequence>
<proteinExistence type="predicted"/>
<evidence type="ECO:0000313" key="1">
    <source>
        <dbReference type="EMBL" id="NYG34284.1"/>
    </source>
</evidence>
<evidence type="ECO:0000313" key="2">
    <source>
        <dbReference type="Proteomes" id="UP000518288"/>
    </source>
</evidence>
<organism evidence="1 2">
    <name type="scientific">Sphaerotilus montanus</name>
    <dbReference type="NCBI Taxonomy" id="522889"/>
    <lineage>
        <taxon>Bacteria</taxon>
        <taxon>Pseudomonadati</taxon>
        <taxon>Pseudomonadota</taxon>
        <taxon>Betaproteobacteria</taxon>
        <taxon>Burkholderiales</taxon>
        <taxon>Sphaerotilaceae</taxon>
        <taxon>Sphaerotilus</taxon>
    </lineage>
</organism>